<accession>A0A916Z7T4</accession>
<dbReference type="GO" id="GO:0008168">
    <property type="term" value="F:methyltransferase activity"/>
    <property type="evidence" value="ECO:0007669"/>
    <property type="project" value="UniProtKB-KW"/>
</dbReference>
<evidence type="ECO:0000256" key="1">
    <source>
        <dbReference type="ARBA" id="ARBA00022603"/>
    </source>
</evidence>
<evidence type="ECO:0000256" key="3">
    <source>
        <dbReference type="ARBA" id="ARBA00022691"/>
    </source>
</evidence>
<comment type="caution">
    <text evidence="5">The sequence shown here is derived from an EMBL/GenBank/DDBJ whole genome shotgun (WGS) entry which is preliminary data.</text>
</comment>
<dbReference type="CDD" id="cd02440">
    <property type="entry name" value="AdoMet_MTases"/>
    <property type="match status" value="1"/>
</dbReference>
<dbReference type="Gene3D" id="3.40.50.150">
    <property type="entry name" value="Vaccinia Virus protein VP39"/>
    <property type="match status" value="1"/>
</dbReference>
<dbReference type="OrthoDB" id="5449367at2"/>
<proteinExistence type="predicted"/>
<reference evidence="5" key="2">
    <citation type="submission" date="2020-09" db="EMBL/GenBank/DDBJ databases">
        <authorList>
            <person name="Sun Q."/>
            <person name="Zhou Y."/>
        </authorList>
    </citation>
    <scope>NUCLEOTIDE SEQUENCE</scope>
    <source>
        <strain evidence="5">CGMCC 1.15360</strain>
    </source>
</reference>
<sequence>MDAQSFYSELVDVSLDELNRQTFTADLRSFLLNDIAPGMRTIYDQKVRQHTDPDRNYSRESALDIHDMMFKERYVRFYSSMVRSTQEMIWDSVIPSIERNLPDIIEKTKPKPDALGSLTLDPSVEVPFYVAEADIHCMPGNYHSERMPDDVSPGVLFDRGLYIYADGAGGKDSDGNGRTQAEMIKRRYPDFKPLRILDLGCTIGNNTLPYADVFPDAELHAIDVAAPCLRFAHARAEALGKKVHFHQMNAENTSFEDGSFDLVVSCILFHETSTEAFHNIVRECQRLLRPGGLMMHMETWSQEAIDGYDAFYTAWDGWYNNEPFIDGWRQVDKRKAWIESGFPENDHVMIAMPDFYGTPEKVFQAAAEGKSNIVPSRSGHWGEDFVWEMYGAWKPETASQN</sequence>
<dbReference type="SUPFAM" id="SSF53335">
    <property type="entry name" value="S-adenosyl-L-methionine-dependent methyltransferases"/>
    <property type="match status" value="1"/>
</dbReference>
<keyword evidence="6" id="KW-1185">Reference proteome</keyword>
<protein>
    <recommendedName>
        <fullName evidence="4">Methyltransferase domain-containing protein</fullName>
    </recommendedName>
</protein>
<dbReference type="InterPro" id="IPR029063">
    <property type="entry name" value="SAM-dependent_MTases_sf"/>
</dbReference>
<dbReference type="PANTHER" id="PTHR43464">
    <property type="entry name" value="METHYLTRANSFERASE"/>
    <property type="match status" value="1"/>
</dbReference>
<dbReference type="EMBL" id="BMIP01000008">
    <property type="protein sequence ID" value="GGD79363.1"/>
    <property type="molecule type" value="Genomic_DNA"/>
</dbReference>
<keyword evidence="1" id="KW-0489">Methyltransferase</keyword>
<dbReference type="PANTHER" id="PTHR43464:SF19">
    <property type="entry name" value="UBIQUINONE BIOSYNTHESIS O-METHYLTRANSFERASE, MITOCHONDRIAL"/>
    <property type="match status" value="1"/>
</dbReference>
<dbReference type="AlphaFoldDB" id="A0A916Z7T4"/>
<keyword evidence="3" id="KW-0949">S-adenosyl-L-methionine</keyword>
<dbReference type="InterPro" id="IPR041698">
    <property type="entry name" value="Methyltransf_25"/>
</dbReference>
<evidence type="ECO:0000313" key="6">
    <source>
        <dbReference type="Proteomes" id="UP000612349"/>
    </source>
</evidence>
<dbReference type="Proteomes" id="UP000612349">
    <property type="component" value="Unassembled WGS sequence"/>
</dbReference>
<gene>
    <name evidence="5" type="ORF">GCM10010990_31570</name>
</gene>
<evidence type="ECO:0000313" key="5">
    <source>
        <dbReference type="EMBL" id="GGD79363.1"/>
    </source>
</evidence>
<evidence type="ECO:0000259" key="4">
    <source>
        <dbReference type="Pfam" id="PF13649"/>
    </source>
</evidence>
<keyword evidence="2" id="KW-0808">Transferase</keyword>
<reference evidence="5" key="1">
    <citation type="journal article" date="2014" name="Int. J. Syst. Evol. Microbiol.">
        <title>Complete genome sequence of Corynebacterium casei LMG S-19264T (=DSM 44701T), isolated from a smear-ripened cheese.</title>
        <authorList>
            <consortium name="US DOE Joint Genome Institute (JGI-PGF)"/>
            <person name="Walter F."/>
            <person name="Albersmeier A."/>
            <person name="Kalinowski J."/>
            <person name="Ruckert C."/>
        </authorList>
    </citation>
    <scope>NUCLEOTIDE SEQUENCE</scope>
    <source>
        <strain evidence="5">CGMCC 1.15360</strain>
    </source>
</reference>
<evidence type="ECO:0000256" key="2">
    <source>
        <dbReference type="ARBA" id="ARBA00022679"/>
    </source>
</evidence>
<organism evidence="5 6">
    <name type="scientific">Croceicoccus mobilis</name>
    <dbReference type="NCBI Taxonomy" id="1703339"/>
    <lineage>
        <taxon>Bacteria</taxon>
        <taxon>Pseudomonadati</taxon>
        <taxon>Pseudomonadota</taxon>
        <taxon>Alphaproteobacteria</taxon>
        <taxon>Sphingomonadales</taxon>
        <taxon>Erythrobacteraceae</taxon>
        <taxon>Croceicoccus</taxon>
    </lineage>
</organism>
<feature type="domain" description="Methyltransferase" evidence="4">
    <location>
        <begin position="196"/>
        <end position="292"/>
    </location>
</feature>
<dbReference type="GO" id="GO:0032259">
    <property type="term" value="P:methylation"/>
    <property type="evidence" value="ECO:0007669"/>
    <property type="project" value="UniProtKB-KW"/>
</dbReference>
<name>A0A916Z7T4_9SPHN</name>
<dbReference type="Pfam" id="PF13649">
    <property type="entry name" value="Methyltransf_25"/>
    <property type="match status" value="1"/>
</dbReference>
<dbReference type="RefSeq" id="WP_066772027.1">
    <property type="nucleotide sequence ID" value="NZ_BMIP01000008.1"/>
</dbReference>